<sequence>MAWRRGGEVAAALQSSLPSSQISPPMAKVVAAVEVSRPAAAALPSGSGGRRRKAISRRRRPAVTAIHLSLRVAPPESSTRCKL</sequence>
<accession>A0A0E0FWX1</accession>
<reference evidence="2" key="1">
    <citation type="submission" date="2015-04" db="UniProtKB">
        <authorList>
            <consortium name="EnsemblPlants"/>
        </authorList>
    </citation>
    <scope>IDENTIFICATION</scope>
    <source>
        <strain evidence="2">SL10</strain>
    </source>
</reference>
<name>A0A0E0FWX1_ORYNI</name>
<protein>
    <submittedName>
        <fullName evidence="2">Uncharacterized protein</fullName>
    </submittedName>
</protein>
<keyword evidence="3" id="KW-1185">Reference proteome</keyword>
<feature type="compositionally biased region" description="Basic residues" evidence="1">
    <location>
        <begin position="49"/>
        <end position="60"/>
    </location>
</feature>
<dbReference type="EnsemblPlants" id="ONIVA01G45180.1">
    <property type="protein sequence ID" value="ONIVA01G45180.1"/>
    <property type="gene ID" value="ONIVA01G45180"/>
</dbReference>
<reference evidence="2" key="2">
    <citation type="submission" date="2018-04" db="EMBL/GenBank/DDBJ databases">
        <title>OnivRS2 (Oryza nivara Reference Sequence Version 2).</title>
        <authorList>
            <person name="Zhang J."/>
            <person name="Kudrna D."/>
            <person name="Lee S."/>
            <person name="Talag J."/>
            <person name="Rajasekar S."/>
            <person name="Welchert J."/>
            <person name="Hsing Y.-I."/>
            <person name="Wing R.A."/>
        </authorList>
    </citation>
    <scope>NUCLEOTIDE SEQUENCE [LARGE SCALE GENOMIC DNA]</scope>
</reference>
<dbReference type="OMA" id="ESSTRCK"/>
<evidence type="ECO:0000313" key="2">
    <source>
        <dbReference type="EnsemblPlants" id="ONIVA01G45180.1"/>
    </source>
</evidence>
<organism evidence="2">
    <name type="scientific">Oryza nivara</name>
    <name type="common">Indian wild rice</name>
    <name type="synonym">Oryza sativa f. spontanea</name>
    <dbReference type="NCBI Taxonomy" id="4536"/>
    <lineage>
        <taxon>Eukaryota</taxon>
        <taxon>Viridiplantae</taxon>
        <taxon>Streptophyta</taxon>
        <taxon>Embryophyta</taxon>
        <taxon>Tracheophyta</taxon>
        <taxon>Spermatophyta</taxon>
        <taxon>Magnoliopsida</taxon>
        <taxon>Liliopsida</taxon>
        <taxon>Poales</taxon>
        <taxon>Poaceae</taxon>
        <taxon>BOP clade</taxon>
        <taxon>Oryzoideae</taxon>
        <taxon>Oryzeae</taxon>
        <taxon>Oryzinae</taxon>
        <taxon>Oryza</taxon>
    </lineage>
</organism>
<evidence type="ECO:0000313" key="3">
    <source>
        <dbReference type="Proteomes" id="UP000006591"/>
    </source>
</evidence>
<dbReference type="Proteomes" id="UP000006591">
    <property type="component" value="Chromosome 1"/>
</dbReference>
<dbReference type="HOGENOM" id="CLU_194072_0_0_1"/>
<proteinExistence type="predicted"/>
<dbReference type="Gramene" id="ONIVA01G45180.1">
    <property type="protein sequence ID" value="ONIVA01G45180.1"/>
    <property type="gene ID" value="ONIVA01G45180"/>
</dbReference>
<feature type="region of interest" description="Disordered" evidence="1">
    <location>
        <begin position="40"/>
        <end position="60"/>
    </location>
</feature>
<dbReference type="AlphaFoldDB" id="A0A0E0FWX1"/>
<evidence type="ECO:0000256" key="1">
    <source>
        <dbReference type="SAM" id="MobiDB-lite"/>
    </source>
</evidence>